<dbReference type="Proteomes" id="UP000011750">
    <property type="component" value="Chromosome A04"/>
</dbReference>
<dbReference type="GO" id="GO:0043047">
    <property type="term" value="F:single-stranded telomeric DNA binding"/>
    <property type="evidence" value="ECO:0000318"/>
    <property type="project" value="GO_Central"/>
</dbReference>
<dbReference type="eggNOG" id="KOG0987">
    <property type="taxonomic scope" value="Eukaryota"/>
</dbReference>
<dbReference type="OMA" id="TIQDFTY"/>
<proteinExistence type="predicted"/>
<evidence type="ECO:0000313" key="2">
    <source>
        <dbReference type="EnsemblPlants" id="Bra035697.1-P"/>
    </source>
</evidence>
<evidence type="ECO:0000256" key="1">
    <source>
        <dbReference type="SAM" id="MobiDB-lite"/>
    </source>
</evidence>
<dbReference type="GO" id="GO:0007004">
    <property type="term" value="P:telomere maintenance via telomerase"/>
    <property type="evidence" value="ECO:0000318"/>
    <property type="project" value="GO_Central"/>
</dbReference>
<dbReference type="EnsemblPlants" id="Bra035697.1">
    <property type="protein sequence ID" value="Bra035697.1-P"/>
    <property type="gene ID" value="Bra035697"/>
</dbReference>
<dbReference type="GO" id="GO:0000724">
    <property type="term" value="P:double-strand break repair via homologous recombination"/>
    <property type="evidence" value="ECO:0000318"/>
    <property type="project" value="GO_Central"/>
</dbReference>
<dbReference type="InParanoid" id="M4F3P7"/>
<protein>
    <recommendedName>
        <fullName evidence="4">DUF223 domain-containing protein</fullName>
    </recommendedName>
</protein>
<dbReference type="GO" id="GO:0005662">
    <property type="term" value="C:DNA replication factor A complex"/>
    <property type="evidence" value="ECO:0000318"/>
    <property type="project" value="GO_Central"/>
</dbReference>
<sequence>MLLIVENSTMVQGSVPALRQLKFRKRLTEGSIYTLSGFDVTRSNPKFRLSGAPFSLRFNDGTDFEKLKTTVRTIPTEQFRFRPYDQLLELANTGKQLPAKPNIHSPATDDIGTGAFLGFNAEVTKLTHVLASESAQIVLLHLPRSLADIAGNTYTFQLKLKDFNITPKHQTFTISRIFHARDLAAILTFAEGGEVNEPALLQNVSPGSEDIAAITSNVAEHSTAADGAIPGREAVAKEQVDLEENAIDTIQDFTYLSPPSFDSDSPSLISLPSTLQEVMVKTPVAVTGKAPSARSQRRQVVLYYPHHNHHLHQKEAGKRKKYIINASPETNGRLARQQRRSIRARRSCKAPSKTYNTTKTLSFRLPVQDEDINVADLERGTNQSDHP</sequence>
<evidence type="ECO:0008006" key="4">
    <source>
        <dbReference type="Google" id="ProtNLM"/>
    </source>
</evidence>
<accession>M4F3P7</accession>
<reference evidence="2" key="3">
    <citation type="submission" date="2023-03" db="UniProtKB">
        <authorList>
            <consortium name="EnsemblPlants"/>
        </authorList>
    </citation>
    <scope>IDENTIFICATION</scope>
    <source>
        <strain evidence="2">cv. Chiifu-401-42</strain>
    </source>
</reference>
<evidence type="ECO:0000313" key="3">
    <source>
        <dbReference type="Proteomes" id="UP000011750"/>
    </source>
</evidence>
<dbReference type="GO" id="GO:0051321">
    <property type="term" value="P:meiotic cell cycle"/>
    <property type="evidence" value="ECO:0000318"/>
    <property type="project" value="GO_Central"/>
</dbReference>
<reference evidence="2 3" key="1">
    <citation type="journal article" date="2011" name="Nat. Genet.">
        <title>The genome of the mesopolyploid crop species Brassica rapa.</title>
        <authorList>
            <consortium name="Brassica rapa Genome Sequencing Project Consortium"/>
            <person name="Wang X."/>
            <person name="Wang H."/>
            <person name="Wang J."/>
            <person name="Sun R."/>
            <person name="Wu J."/>
            <person name="Liu S."/>
            <person name="Bai Y."/>
            <person name="Mun J.H."/>
            <person name="Bancroft I."/>
            <person name="Cheng F."/>
            <person name="Huang S."/>
            <person name="Li X."/>
            <person name="Hua W."/>
            <person name="Wang J."/>
            <person name="Wang X."/>
            <person name="Freeling M."/>
            <person name="Pires J.C."/>
            <person name="Paterson A.H."/>
            <person name="Chalhoub B."/>
            <person name="Wang B."/>
            <person name="Hayward A."/>
            <person name="Sharpe A.G."/>
            <person name="Park B.S."/>
            <person name="Weisshaar B."/>
            <person name="Liu B."/>
            <person name="Li B."/>
            <person name="Liu B."/>
            <person name="Tong C."/>
            <person name="Song C."/>
            <person name="Duran C."/>
            <person name="Peng C."/>
            <person name="Geng C."/>
            <person name="Koh C."/>
            <person name="Lin C."/>
            <person name="Edwards D."/>
            <person name="Mu D."/>
            <person name="Shen D."/>
            <person name="Soumpourou E."/>
            <person name="Li F."/>
            <person name="Fraser F."/>
            <person name="Conant G."/>
            <person name="Lassalle G."/>
            <person name="King G.J."/>
            <person name="Bonnema G."/>
            <person name="Tang H."/>
            <person name="Wang H."/>
            <person name="Belcram H."/>
            <person name="Zhou H."/>
            <person name="Hirakawa H."/>
            <person name="Abe H."/>
            <person name="Guo H."/>
            <person name="Wang H."/>
            <person name="Jin H."/>
            <person name="Parkin I.A."/>
            <person name="Batley J."/>
            <person name="Kim J.S."/>
            <person name="Just J."/>
            <person name="Li J."/>
            <person name="Xu J."/>
            <person name="Deng J."/>
            <person name="Kim J.A."/>
            <person name="Li J."/>
            <person name="Yu J."/>
            <person name="Meng J."/>
            <person name="Wang J."/>
            <person name="Min J."/>
            <person name="Poulain J."/>
            <person name="Wang J."/>
            <person name="Hatakeyama K."/>
            <person name="Wu K."/>
            <person name="Wang L."/>
            <person name="Fang L."/>
            <person name="Trick M."/>
            <person name="Links M.G."/>
            <person name="Zhao M."/>
            <person name="Jin M."/>
            <person name="Ramchiary N."/>
            <person name="Drou N."/>
            <person name="Berkman P.J."/>
            <person name="Cai Q."/>
            <person name="Huang Q."/>
            <person name="Li R."/>
            <person name="Tabata S."/>
            <person name="Cheng S."/>
            <person name="Zhang S."/>
            <person name="Zhang S."/>
            <person name="Huang S."/>
            <person name="Sato S."/>
            <person name="Sun S."/>
            <person name="Kwon S.J."/>
            <person name="Choi S.R."/>
            <person name="Lee T.H."/>
            <person name="Fan W."/>
            <person name="Zhao X."/>
            <person name="Tan X."/>
            <person name="Xu X."/>
            <person name="Wang Y."/>
            <person name="Qiu Y."/>
            <person name="Yin Y."/>
            <person name="Li Y."/>
            <person name="Du Y."/>
            <person name="Liao Y."/>
            <person name="Lim Y."/>
            <person name="Narusaka Y."/>
            <person name="Wang Y."/>
            <person name="Wang Z."/>
            <person name="Li Z."/>
            <person name="Wang Z."/>
            <person name="Xiong Z."/>
            <person name="Zhang Z."/>
        </authorList>
    </citation>
    <scope>NUCLEOTIDE SEQUENCE [LARGE SCALE GENOMIC DNA]</scope>
    <source>
        <strain evidence="2 3">cv. Chiifu-401-42</strain>
    </source>
</reference>
<name>M4F3P7_BRACM</name>
<feature type="compositionally biased region" description="Basic residues" evidence="1">
    <location>
        <begin position="336"/>
        <end position="348"/>
    </location>
</feature>
<feature type="region of interest" description="Disordered" evidence="1">
    <location>
        <begin position="332"/>
        <end position="355"/>
    </location>
</feature>
<reference evidence="2 3" key="2">
    <citation type="journal article" date="2018" name="Hortic Res">
        <title>Improved Brassica rapa reference genome by single-molecule sequencing and chromosome conformation capture technologies.</title>
        <authorList>
            <person name="Zhang L."/>
            <person name="Cai X."/>
            <person name="Wu J."/>
            <person name="Liu M."/>
            <person name="Grob S."/>
            <person name="Cheng F."/>
            <person name="Liang J."/>
            <person name="Cai C."/>
            <person name="Liu Z."/>
            <person name="Liu B."/>
            <person name="Wang F."/>
            <person name="Li S."/>
            <person name="Liu F."/>
            <person name="Li X."/>
            <person name="Cheng L."/>
            <person name="Yang W."/>
            <person name="Li M.H."/>
            <person name="Grossniklaus U."/>
            <person name="Zheng H."/>
            <person name="Wang X."/>
        </authorList>
    </citation>
    <scope>NUCLEOTIDE SEQUENCE [LARGE SCALE GENOMIC DNA]</scope>
    <source>
        <strain evidence="2 3">cv. Chiifu-401-42</strain>
    </source>
</reference>
<dbReference type="Gramene" id="Bra035697.1">
    <property type="protein sequence ID" value="Bra035697.1-P"/>
    <property type="gene ID" value="Bra035697"/>
</dbReference>
<dbReference type="GO" id="GO:0006260">
    <property type="term" value="P:DNA replication"/>
    <property type="evidence" value="ECO:0000318"/>
    <property type="project" value="GO_Central"/>
</dbReference>
<dbReference type="CDD" id="cd04480">
    <property type="entry name" value="RPA1_DBD_A_like"/>
    <property type="match status" value="1"/>
</dbReference>
<dbReference type="GO" id="GO:0003684">
    <property type="term" value="F:damaged DNA binding"/>
    <property type="evidence" value="ECO:0000318"/>
    <property type="project" value="GO_Central"/>
</dbReference>
<organism evidence="2 3">
    <name type="scientific">Brassica campestris</name>
    <name type="common">Field mustard</name>
    <dbReference type="NCBI Taxonomy" id="3711"/>
    <lineage>
        <taxon>Eukaryota</taxon>
        <taxon>Viridiplantae</taxon>
        <taxon>Streptophyta</taxon>
        <taxon>Embryophyta</taxon>
        <taxon>Tracheophyta</taxon>
        <taxon>Spermatophyta</taxon>
        <taxon>Magnoliopsida</taxon>
        <taxon>eudicotyledons</taxon>
        <taxon>Gunneridae</taxon>
        <taxon>Pentapetalae</taxon>
        <taxon>rosids</taxon>
        <taxon>malvids</taxon>
        <taxon>Brassicales</taxon>
        <taxon>Brassicaceae</taxon>
        <taxon>Brassiceae</taxon>
        <taxon>Brassica</taxon>
    </lineage>
</organism>
<dbReference type="HOGENOM" id="CLU_714465_0_0_1"/>
<dbReference type="AlphaFoldDB" id="M4F3P7"/>
<keyword evidence="3" id="KW-1185">Reference proteome</keyword>
<dbReference type="GO" id="GO:0006289">
    <property type="term" value="P:nucleotide-excision repair"/>
    <property type="evidence" value="ECO:0000318"/>
    <property type="project" value="GO_Central"/>
</dbReference>